<evidence type="ECO:0000313" key="2">
    <source>
        <dbReference type="Proteomes" id="UP000076532"/>
    </source>
</evidence>
<dbReference type="AlphaFoldDB" id="A0A166LEB3"/>
<accession>A0A166LEB3</accession>
<dbReference type="STRING" id="436010.A0A166LEB3"/>
<reference evidence="1 2" key="1">
    <citation type="journal article" date="2016" name="Mol. Biol. Evol.">
        <title>Comparative Genomics of Early-Diverging Mushroom-Forming Fungi Provides Insights into the Origins of Lignocellulose Decay Capabilities.</title>
        <authorList>
            <person name="Nagy L.G."/>
            <person name="Riley R."/>
            <person name="Tritt A."/>
            <person name="Adam C."/>
            <person name="Daum C."/>
            <person name="Floudas D."/>
            <person name="Sun H."/>
            <person name="Yadav J.S."/>
            <person name="Pangilinan J."/>
            <person name="Larsson K.H."/>
            <person name="Matsuura K."/>
            <person name="Barry K."/>
            <person name="Labutti K."/>
            <person name="Kuo R."/>
            <person name="Ohm R.A."/>
            <person name="Bhattacharya S.S."/>
            <person name="Shirouzu T."/>
            <person name="Yoshinaga Y."/>
            <person name="Martin F.M."/>
            <person name="Grigoriev I.V."/>
            <person name="Hibbett D.S."/>
        </authorList>
    </citation>
    <scope>NUCLEOTIDE SEQUENCE [LARGE SCALE GENOMIC DNA]</scope>
    <source>
        <strain evidence="1 2">CBS 109695</strain>
    </source>
</reference>
<dbReference type="OrthoDB" id="361797at2759"/>
<sequence length="312" mass="34591">MSSHLRDPLRCSPNRNFRAAAAGRQHRRGAEGVFEHDRAALGAIQLLSAFERTLRYLTSSEICLVRSSQRLQWSYCSRSCGVCVICYFSPSNGVCGDTDLYPPHLNSGPQLRLDGPSALKDIIGVVQTKLVGRNDKLSSRTRFMIETLTNLKTLRSNAWWGSGIRAVPIVAGEEAARAVRTHEPYRVSLEDSRTAESKGKWWLIGGLSVPSGKLQGPLGQIGPQRRRLLFTPTTRTWAIGIAMALDRRRPWMSNLGIATPYNPDSSANIIFIILATGLICWVLDPAKMNRPTCNAVDYSKASDKDMMLYIKA</sequence>
<dbReference type="Gene3D" id="1.25.40.180">
    <property type="match status" value="1"/>
</dbReference>
<proteinExistence type="predicted"/>
<organism evidence="1 2">
    <name type="scientific">Athelia psychrophila</name>
    <dbReference type="NCBI Taxonomy" id="1759441"/>
    <lineage>
        <taxon>Eukaryota</taxon>
        <taxon>Fungi</taxon>
        <taxon>Dikarya</taxon>
        <taxon>Basidiomycota</taxon>
        <taxon>Agaricomycotina</taxon>
        <taxon>Agaricomycetes</taxon>
        <taxon>Agaricomycetidae</taxon>
        <taxon>Atheliales</taxon>
        <taxon>Atheliaceae</taxon>
        <taxon>Athelia</taxon>
    </lineage>
</organism>
<dbReference type="Proteomes" id="UP000076532">
    <property type="component" value="Unassembled WGS sequence"/>
</dbReference>
<evidence type="ECO:0000313" key="1">
    <source>
        <dbReference type="EMBL" id="KZP22864.1"/>
    </source>
</evidence>
<gene>
    <name evidence="1" type="ORF">FIBSPDRAFT_889986</name>
</gene>
<name>A0A166LEB3_9AGAM</name>
<keyword evidence="2" id="KW-1185">Reference proteome</keyword>
<dbReference type="EMBL" id="KV417536">
    <property type="protein sequence ID" value="KZP22864.1"/>
    <property type="molecule type" value="Genomic_DNA"/>
</dbReference>
<protein>
    <submittedName>
        <fullName evidence="1">Uncharacterized protein</fullName>
    </submittedName>
</protein>